<comment type="similarity">
    <text evidence="2">Belongs to the 2H phosphoesterase superfamily. ThpR family.</text>
</comment>
<evidence type="ECO:0000313" key="3">
    <source>
        <dbReference type="EMBL" id="MFC0564767.1"/>
    </source>
</evidence>
<dbReference type="Gene3D" id="3.90.1140.10">
    <property type="entry name" value="Cyclic phosphodiesterase"/>
    <property type="match status" value="1"/>
</dbReference>
<dbReference type="InterPro" id="IPR004175">
    <property type="entry name" value="RNA_CPDase"/>
</dbReference>
<evidence type="ECO:0000256" key="2">
    <source>
        <dbReference type="HAMAP-Rule" id="MF_01940"/>
    </source>
</evidence>
<feature type="active site" description="Proton donor" evidence="2">
    <location>
        <position position="45"/>
    </location>
</feature>
<dbReference type="InterPro" id="IPR009097">
    <property type="entry name" value="Cyclic_Pdiesterase"/>
</dbReference>
<name>A0ABV6NVF1_9ACTN</name>
<feature type="short sequence motif" description="HXTX 1" evidence="2">
    <location>
        <begin position="45"/>
        <end position="48"/>
    </location>
</feature>
<reference evidence="3 4" key="1">
    <citation type="submission" date="2024-09" db="EMBL/GenBank/DDBJ databases">
        <authorList>
            <person name="Sun Q."/>
            <person name="Mori K."/>
        </authorList>
    </citation>
    <scope>NUCLEOTIDE SEQUENCE [LARGE SCALE GENOMIC DNA]</scope>
    <source>
        <strain evidence="3 4">TBRC 2205</strain>
    </source>
</reference>
<sequence length="193" mass="20884">MRLFVALYPPAAALDDLDARIAGLRIGAATARGVNVRLPDRHLVHVTLAFLGDVADDRLTEAQAALGRAAEAWRAADAGPPLLELAGGGRFGRGRFTILWVGLGGEVERVRKLSAAIRRELRRARLPHDRRPFKPHLTVARPGDRIPAADVAADRAELVGYVGPAWPATEMALVRSHLGPRPEHHRLAGWPLG</sequence>
<feature type="short sequence motif" description="HXTX 2" evidence="2">
    <location>
        <begin position="136"/>
        <end position="139"/>
    </location>
</feature>
<accession>A0ABV6NVF1</accession>
<comment type="catalytic activity">
    <reaction evidence="2">
        <text>a 3'-end 2',3'-cyclophospho-ribonucleotide-RNA + H2O = a 3'-end 2'-phospho-ribonucleotide-RNA + H(+)</text>
        <dbReference type="Rhea" id="RHEA:11828"/>
        <dbReference type="Rhea" id="RHEA-COMP:10464"/>
        <dbReference type="Rhea" id="RHEA-COMP:17353"/>
        <dbReference type="ChEBI" id="CHEBI:15377"/>
        <dbReference type="ChEBI" id="CHEBI:15378"/>
        <dbReference type="ChEBI" id="CHEBI:83064"/>
        <dbReference type="ChEBI" id="CHEBI:173113"/>
        <dbReference type="EC" id="3.1.4.58"/>
    </reaction>
</comment>
<keyword evidence="1 2" id="KW-0378">Hydrolase</keyword>
<protein>
    <recommendedName>
        <fullName evidence="2">RNA 2',3'-cyclic phosphodiesterase</fullName>
        <shortName evidence="2">RNA 2',3'-CPDase</shortName>
        <ecNumber evidence="2">3.1.4.58</ecNumber>
    </recommendedName>
</protein>
<evidence type="ECO:0000313" key="4">
    <source>
        <dbReference type="Proteomes" id="UP001589894"/>
    </source>
</evidence>
<dbReference type="Proteomes" id="UP001589894">
    <property type="component" value="Unassembled WGS sequence"/>
</dbReference>
<dbReference type="PANTHER" id="PTHR35561">
    <property type="entry name" value="RNA 2',3'-CYCLIC PHOSPHODIESTERASE"/>
    <property type="match status" value="1"/>
</dbReference>
<comment type="function">
    <text evidence="2">Hydrolyzes RNA 2',3'-cyclic phosphodiester to an RNA 2'-phosphomonoester.</text>
</comment>
<dbReference type="PANTHER" id="PTHR35561:SF1">
    <property type="entry name" value="RNA 2',3'-CYCLIC PHOSPHODIESTERASE"/>
    <property type="match status" value="1"/>
</dbReference>
<comment type="caution">
    <text evidence="3">The sequence shown here is derived from an EMBL/GenBank/DDBJ whole genome shotgun (WGS) entry which is preliminary data.</text>
</comment>
<dbReference type="RefSeq" id="WP_377338027.1">
    <property type="nucleotide sequence ID" value="NZ_JBHLUE010000008.1"/>
</dbReference>
<dbReference type="Pfam" id="PF13563">
    <property type="entry name" value="2_5_RNA_ligase2"/>
    <property type="match status" value="1"/>
</dbReference>
<dbReference type="HAMAP" id="MF_01940">
    <property type="entry name" value="RNA_CPDase"/>
    <property type="match status" value="1"/>
</dbReference>
<gene>
    <name evidence="3" type="primary">thpR</name>
    <name evidence="3" type="ORF">ACFFHU_11560</name>
</gene>
<organism evidence="3 4">
    <name type="scientific">Plantactinospora siamensis</name>
    <dbReference type="NCBI Taxonomy" id="555372"/>
    <lineage>
        <taxon>Bacteria</taxon>
        <taxon>Bacillati</taxon>
        <taxon>Actinomycetota</taxon>
        <taxon>Actinomycetes</taxon>
        <taxon>Micromonosporales</taxon>
        <taxon>Micromonosporaceae</taxon>
        <taxon>Plantactinospora</taxon>
    </lineage>
</organism>
<dbReference type="NCBIfam" id="TIGR02258">
    <property type="entry name" value="2_5_ligase"/>
    <property type="match status" value="1"/>
</dbReference>
<dbReference type="SUPFAM" id="SSF55144">
    <property type="entry name" value="LigT-like"/>
    <property type="match status" value="1"/>
</dbReference>
<dbReference type="EC" id="3.1.4.58" evidence="2"/>
<proteinExistence type="inferred from homology"/>
<feature type="active site" description="Proton acceptor" evidence="2">
    <location>
        <position position="136"/>
    </location>
</feature>
<keyword evidence="4" id="KW-1185">Reference proteome</keyword>
<dbReference type="EMBL" id="JBHLUE010000008">
    <property type="protein sequence ID" value="MFC0564767.1"/>
    <property type="molecule type" value="Genomic_DNA"/>
</dbReference>
<evidence type="ECO:0000256" key="1">
    <source>
        <dbReference type="ARBA" id="ARBA00022801"/>
    </source>
</evidence>